<keyword evidence="2" id="KW-0227">DNA damage</keyword>
<feature type="region of interest" description="Disordered" evidence="5">
    <location>
        <begin position="639"/>
        <end position="666"/>
    </location>
</feature>
<keyword evidence="8" id="KW-1185">Reference proteome</keyword>
<feature type="compositionally biased region" description="Basic and acidic residues" evidence="5">
    <location>
        <begin position="178"/>
        <end position="195"/>
    </location>
</feature>
<dbReference type="InterPro" id="IPR013882">
    <property type="entry name" value="Ctp1_C"/>
</dbReference>
<feature type="compositionally biased region" description="Polar residues" evidence="5">
    <location>
        <begin position="134"/>
        <end position="148"/>
    </location>
</feature>
<dbReference type="Pfam" id="PF08573">
    <property type="entry name" value="SAE2"/>
    <property type="match status" value="1"/>
</dbReference>
<accession>A0AB34KEE3</accession>
<keyword evidence="3" id="KW-0539">Nucleus</keyword>
<dbReference type="AlphaFoldDB" id="A0AB34KEE3"/>
<proteinExistence type="predicted"/>
<evidence type="ECO:0000256" key="2">
    <source>
        <dbReference type="ARBA" id="ARBA00022763"/>
    </source>
</evidence>
<evidence type="ECO:0000256" key="3">
    <source>
        <dbReference type="ARBA" id="ARBA00023242"/>
    </source>
</evidence>
<feature type="compositionally biased region" description="Basic and acidic residues" evidence="5">
    <location>
        <begin position="328"/>
        <end position="341"/>
    </location>
</feature>
<feature type="domain" description="DNA endonuclease activator Ctp1 C-terminal" evidence="6">
    <location>
        <begin position="552"/>
        <end position="653"/>
    </location>
</feature>
<feature type="compositionally biased region" description="Polar residues" evidence="5">
    <location>
        <begin position="196"/>
        <end position="236"/>
    </location>
</feature>
<dbReference type="GO" id="GO:0006281">
    <property type="term" value="P:DNA repair"/>
    <property type="evidence" value="ECO:0007669"/>
    <property type="project" value="InterPro"/>
</dbReference>
<feature type="compositionally biased region" description="Basic and acidic residues" evidence="5">
    <location>
        <begin position="374"/>
        <end position="383"/>
    </location>
</feature>
<evidence type="ECO:0000313" key="8">
    <source>
        <dbReference type="Proteomes" id="UP000803884"/>
    </source>
</evidence>
<feature type="coiled-coil region" evidence="4">
    <location>
        <begin position="33"/>
        <end position="98"/>
    </location>
</feature>
<evidence type="ECO:0000256" key="1">
    <source>
        <dbReference type="ARBA" id="ARBA00004123"/>
    </source>
</evidence>
<evidence type="ECO:0000256" key="5">
    <source>
        <dbReference type="SAM" id="MobiDB-lite"/>
    </source>
</evidence>
<gene>
    <name evidence="7" type="ORF">WHR41_08469</name>
</gene>
<dbReference type="RefSeq" id="XP_069226155.1">
    <property type="nucleotide sequence ID" value="XM_069377073.1"/>
</dbReference>
<dbReference type="EMBL" id="JAAQHG020000040">
    <property type="protein sequence ID" value="KAL1583048.1"/>
    <property type="molecule type" value="Genomic_DNA"/>
</dbReference>
<sequence length="690" mass="77025">MSAARDRRSAHNTPATTPTPARPSDDAVRRVIERRNAARIEELETENATLQAQLEEALTNCQQHDEQQAKIEESEAQLATMKQKYERLERSHEELVAKLIRHDTYVQKANQKYKAAKENAIKWKEYADRHLGVQRNTSKKPQGLNTSRLPADPSPSRDASDMDVTPTPLHRTPLAEVKTTDQVRDAQNERNRHAVDSSQNRTSDQGRNSSSSGPQPDRIISSQTTEDDQQQAPTQHIKSEPCSDEEPVIVRETNLKRRRGESPSAVPARRIKQEPESPERPGSAEQPVELGSDDYSAPASSTRPVVRTETSDLDALQGSFHTPRKRRLLNEPRALSEDRTRSSFRQPMPLARNSSSLSENDVAEPANPSTTSRSTEDATKHNENTIIKQKNTPKTRSQARQRGALQQLSPNVPSAKAATKRQHAPNDDTDKVGIIAEDGDETTSQITPKAGDKPTKTPVSHRLDAMLENPASGRQPLKPRQPPSSTKRKPPQKPTLTPNNQPNLIPSPPPVDPSTAPLRIKPLHHLTPQDFRLNPAATGSTYAYADPLNRHSKAARRCLPGCIDPSCCGQFLEAARSGTLPPSSKTDAQVLEAMLGPGYEAILTAYPPAEHGEVLIQARAQEFANAHGRHRKRFERAKTPPGFWRTDMPSTQEEREDRARAEEMERRRVEGMWREAMRGDGMGRWKFRDE</sequence>
<evidence type="ECO:0000313" key="7">
    <source>
        <dbReference type="EMBL" id="KAL1583048.1"/>
    </source>
</evidence>
<comment type="subcellular location">
    <subcellularLocation>
        <location evidence="1">Nucleus</location>
    </subcellularLocation>
</comment>
<comment type="caution">
    <text evidence="7">The sequence shown here is derived from an EMBL/GenBank/DDBJ whole genome shotgun (WGS) entry which is preliminary data.</text>
</comment>
<feature type="region of interest" description="Disordered" evidence="5">
    <location>
        <begin position="1"/>
        <end position="27"/>
    </location>
</feature>
<keyword evidence="4" id="KW-0175">Coiled coil</keyword>
<evidence type="ECO:0000256" key="4">
    <source>
        <dbReference type="SAM" id="Coils"/>
    </source>
</evidence>
<reference evidence="7 8" key="1">
    <citation type="journal article" date="2020" name="Microbiol. Resour. Announc.">
        <title>Draft Genome Sequence of a Cladosporium Species Isolated from the Mesophotic Ascidian Didemnum maculosum.</title>
        <authorList>
            <person name="Gioti A."/>
            <person name="Siaperas R."/>
            <person name="Nikolaivits E."/>
            <person name="Le Goff G."/>
            <person name="Ouazzani J."/>
            <person name="Kotoulas G."/>
            <person name="Topakas E."/>
        </authorList>
    </citation>
    <scope>NUCLEOTIDE SEQUENCE [LARGE SCALE GENOMIC DNA]</scope>
    <source>
        <strain evidence="7 8">TM138-S3</strain>
    </source>
</reference>
<evidence type="ECO:0000259" key="6">
    <source>
        <dbReference type="Pfam" id="PF08573"/>
    </source>
</evidence>
<feature type="compositionally biased region" description="Basic and acidic residues" evidence="5">
    <location>
        <begin position="652"/>
        <end position="666"/>
    </location>
</feature>
<dbReference type="Proteomes" id="UP000803884">
    <property type="component" value="Unassembled WGS sequence"/>
</dbReference>
<feature type="compositionally biased region" description="Polar residues" evidence="5">
    <location>
        <begin position="400"/>
        <end position="412"/>
    </location>
</feature>
<organism evidence="7 8">
    <name type="scientific">Cladosporium halotolerans</name>
    <dbReference type="NCBI Taxonomy" id="1052096"/>
    <lineage>
        <taxon>Eukaryota</taxon>
        <taxon>Fungi</taxon>
        <taxon>Dikarya</taxon>
        <taxon>Ascomycota</taxon>
        <taxon>Pezizomycotina</taxon>
        <taxon>Dothideomycetes</taxon>
        <taxon>Dothideomycetidae</taxon>
        <taxon>Cladosporiales</taxon>
        <taxon>Cladosporiaceae</taxon>
        <taxon>Cladosporium</taxon>
    </lineage>
</organism>
<feature type="region of interest" description="Disordered" evidence="5">
    <location>
        <begin position="132"/>
        <end position="518"/>
    </location>
</feature>
<feature type="compositionally biased region" description="Basic and acidic residues" evidence="5">
    <location>
        <begin position="450"/>
        <end position="465"/>
    </location>
</feature>
<dbReference type="GeneID" id="96009911"/>
<protein>
    <recommendedName>
        <fullName evidence="6">DNA endonuclease activator Ctp1 C-terminal domain-containing protein</fullName>
    </recommendedName>
</protein>
<name>A0AB34KEE3_9PEZI</name>
<dbReference type="GO" id="GO:0005634">
    <property type="term" value="C:nucleus"/>
    <property type="evidence" value="ECO:0007669"/>
    <property type="project" value="UniProtKB-SubCell"/>
</dbReference>